<dbReference type="PANTHER" id="PTHR47094">
    <property type="entry name" value="ELFLESS, ISOFORM B"/>
    <property type="match status" value="1"/>
</dbReference>
<dbReference type="Pfam" id="PF13923">
    <property type="entry name" value="zf-C3HC4_2"/>
    <property type="match status" value="1"/>
</dbReference>
<evidence type="ECO:0000256" key="1">
    <source>
        <dbReference type="ARBA" id="ARBA00022723"/>
    </source>
</evidence>
<comment type="caution">
    <text evidence="7">The sequence shown here is derived from an EMBL/GenBank/DDBJ whole genome shotgun (WGS) entry which is preliminary data.</text>
</comment>
<name>A0A834YUD2_TETSI</name>
<dbReference type="GO" id="GO:0033768">
    <property type="term" value="C:SUMO-targeted ubiquitin ligase complex"/>
    <property type="evidence" value="ECO:0007669"/>
    <property type="project" value="TreeGrafter"/>
</dbReference>
<evidence type="ECO:0000313" key="8">
    <source>
        <dbReference type="Proteomes" id="UP000655225"/>
    </source>
</evidence>
<dbReference type="OMA" id="NRTIINC"/>
<dbReference type="GO" id="GO:0032183">
    <property type="term" value="F:SUMO binding"/>
    <property type="evidence" value="ECO:0007669"/>
    <property type="project" value="TreeGrafter"/>
</dbReference>
<evidence type="ECO:0000256" key="3">
    <source>
        <dbReference type="ARBA" id="ARBA00022833"/>
    </source>
</evidence>
<evidence type="ECO:0000256" key="5">
    <source>
        <dbReference type="SAM" id="MobiDB-lite"/>
    </source>
</evidence>
<dbReference type="PROSITE" id="PS00518">
    <property type="entry name" value="ZF_RING_1"/>
    <property type="match status" value="1"/>
</dbReference>
<dbReference type="InterPro" id="IPR013083">
    <property type="entry name" value="Znf_RING/FYVE/PHD"/>
</dbReference>
<evidence type="ECO:0000256" key="2">
    <source>
        <dbReference type="ARBA" id="ARBA00022771"/>
    </source>
</evidence>
<dbReference type="InterPro" id="IPR049627">
    <property type="entry name" value="SLX8"/>
</dbReference>
<feature type="domain" description="RING-type" evidence="6">
    <location>
        <begin position="174"/>
        <end position="212"/>
    </location>
</feature>
<keyword evidence="3" id="KW-0862">Zinc</keyword>
<keyword evidence="2 4" id="KW-0863">Zinc-finger</keyword>
<dbReference type="InterPro" id="IPR017907">
    <property type="entry name" value="Znf_RING_CS"/>
</dbReference>
<dbReference type="PANTHER" id="PTHR47094:SF1">
    <property type="entry name" value="RING-TYPE E3 UBIQUITIN TRANSFERASE"/>
    <property type="match status" value="1"/>
</dbReference>
<dbReference type="Proteomes" id="UP000655225">
    <property type="component" value="Unassembled WGS sequence"/>
</dbReference>
<dbReference type="GO" id="GO:0061630">
    <property type="term" value="F:ubiquitin protein ligase activity"/>
    <property type="evidence" value="ECO:0007669"/>
    <property type="project" value="InterPro"/>
</dbReference>
<proteinExistence type="predicted"/>
<dbReference type="PROSITE" id="PS50089">
    <property type="entry name" value="ZF_RING_2"/>
    <property type="match status" value="1"/>
</dbReference>
<accession>A0A834YUD2</accession>
<dbReference type="GO" id="GO:0008270">
    <property type="term" value="F:zinc ion binding"/>
    <property type="evidence" value="ECO:0007669"/>
    <property type="project" value="UniProtKB-KW"/>
</dbReference>
<dbReference type="SMART" id="SM00184">
    <property type="entry name" value="RING"/>
    <property type="match status" value="1"/>
</dbReference>
<dbReference type="Gene3D" id="3.30.40.10">
    <property type="entry name" value="Zinc/RING finger domain, C3HC4 (zinc finger)"/>
    <property type="match status" value="1"/>
</dbReference>
<protein>
    <recommendedName>
        <fullName evidence="6">RING-type domain-containing protein</fullName>
    </recommendedName>
</protein>
<dbReference type="InterPro" id="IPR001841">
    <property type="entry name" value="Znf_RING"/>
</dbReference>
<keyword evidence="1" id="KW-0479">Metal-binding</keyword>
<dbReference type="AlphaFoldDB" id="A0A834YUD2"/>
<feature type="compositionally biased region" description="Pro residues" evidence="5">
    <location>
        <begin position="157"/>
        <end position="169"/>
    </location>
</feature>
<sequence length="229" mass="25371">MSTRGLRRPIIGYVRESRRRKIVLDVDLNDTPLGENSALEGTSTHVGLQEVQAIQQGGALPPATIDVEAIDDEVVISSPRSFAEASNKSRRNNEVMVVLDDDLEVHQHHSEEPTTRLALNSYNRRRRALPNRTITNCDLTITLEVSNKTKGKNVMNPPEPPQSVPPPKEPTFSCPVCMGPLAEEMSTKCGHIFCKNCIKAAIVAQSKCPTCRRKLTMKDTIRVYLPSTS</sequence>
<organism evidence="7 8">
    <name type="scientific">Tetracentron sinense</name>
    <name type="common">Spur-leaf</name>
    <dbReference type="NCBI Taxonomy" id="13715"/>
    <lineage>
        <taxon>Eukaryota</taxon>
        <taxon>Viridiplantae</taxon>
        <taxon>Streptophyta</taxon>
        <taxon>Embryophyta</taxon>
        <taxon>Tracheophyta</taxon>
        <taxon>Spermatophyta</taxon>
        <taxon>Magnoliopsida</taxon>
        <taxon>Trochodendrales</taxon>
        <taxon>Trochodendraceae</taxon>
        <taxon>Tetracentron</taxon>
    </lineage>
</organism>
<reference evidence="7 8" key="1">
    <citation type="submission" date="2020-04" db="EMBL/GenBank/DDBJ databases">
        <title>Plant Genome Project.</title>
        <authorList>
            <person name="Zhang R.-G."/>
        </authorList>
    </citation>
    <scope>NUCLEOTIDE SEQUENCE [LARGE SCALE GENOMIC DNA]</scope>
    <source>
        <strain evidence="7">YNK0</strain>
        <tissue evidence="7">Leaf</tissue>
    </source>
</reference>
<evidence type="ECO:0000313" key="7">
    <source>
        <dbReference type="EMBL" id="KAF8391972.1"/>
    </source>
</evidence>
<dbReference type="OrthoDB" id="6105938at2759"/>
<dbReference type="SUPFAM" id="SSF57850">
    <property type="entry name" value="RING/U-box"/>
    <property type="match status" value="1"/>
</dbReference>
<keyword evidence="8" id="KW-1185">Reference proteome</keyword>
<gene>
    <name evidence="7" type="ORF">HHK36_022312</name>
</gene>
<feature type="region of interest" description="Disordered" evidence="5">
    <location>
        <begin position="150"/>
        <end position="169"/>
    </location>
</feature>
<dbReference type="EMBL" id="JABCRI010000016">
    <property type="protein sequence ID" value="KAF8391972.1"/>
    <property type="molecule type" value="Genomic_DNA"/>
</dbReference>
<evidence type="ECO:0000259" key="6">
    <source>
        <dbReference type="PROSITE" id="PS50089"/>
    </source>
</evidence>
<evidence type="ECO:0000256" key="4">
    <source>
        <dbReference type="PROSITE-ProRule" id="PRU00175"/>
    </source>
</evidence>
<dbReference type="GO" id="GO:0140082">
    <property type="term" value="F:SUMO-ubiquitin ligase activity"/>
    <property type="evidence" value="ECO:0007669"/>
    <property type="project" value="TreeGrafter"/>
</dbReference>
<dbReference type="GO" id="GO:0006511">
    <property type="term" value="P:ubiquitin-dependent protein catabolic process"/>
    <property type="evidence" value="ECO:0007669"/>
    <property type="project" value="TreeGrafter"/>
</dbReference>